<accession>A0A8D8LQK6</accession>
<proteinExistence type="predicted"/>
<name>A0A8D8LQK6_9HEMI</name>
<protein>
    <submittedName>
        <fullName evidence="1">Uncharacterized protein</fullName>
    </submittedName>
</protein>
<sequence length="101" mass="10537">MCSTSVSHLAVEKVHWQQVYPEPSVLGTRSHTTQWSPIAAMSGVESTVPQLMQTTFSSSIFASSSTLPIVGVSISIASSTTSRTALSIAGGASIFCALSFL</sequence>
<dbReference type="EMBL" id="HBUF01029918">
    <property type="protein sequence ID" value="CAG6614325.1"/>
    <property type="molecule type" value="Transcribed_RNA"/>
</dbReference>
<reference evidence="1" key="1">
    <citation type="submission" date="2021-05" db="EMBL/GenBank/DDBJ databases">
        <authorList>
            <person name="Alioto T."/>
            <person name="Alioto T."/>
            <person name="Gomez Garrido J."/>
        </authorList>
    </citation>
    <scope>NUCLEOTIDE SEQUENCE</scope>
</reference>
<organism evidence="1">
    <name type="scientific">Cacopsylla melanoneura</name>
    <dbReference type="NCBI Taxonomy" id="428564"/>
    <lineage>
        <taxon>Eukaryota</taxon>
        <taxon>Metazoa</taxon>
        <taxon>Ecdysozoa</taxon>
        <taxon>Arthropoda</taxon>
        <taxon>Hexapoda</taxon>
        <taxon>Insecta</taxon>
        <taxon>Pterygota</taxon>
        <taxon>Neoptera</taxon>
        <taxon>Paraneoptera</taxon>
        <taxon>Hemiptera</taxon>
        <taxon>Sternorrhyncha</taxon>
        <taxon>Psylloidea</taxon>
        <taxon>Psyllidae</taxon>
        <taxon>Psyllinae</taxon>
        <taxon>Cacopsylla</taxon>
    </lineage>
</organism>
<dbReference type="AlphaFoldDB" id="A0A8D8LQK6"/>
<evidence type="ECO:0000313" key="1">
    <source>
        <dbReference type="EMBL" id="CAG6614325.1"/>
    </source>
</evidence>